<dbReference type="Proteomes" id="UP000269945">
    <property type="component" value="Unassembled WGS sequence"/>
</dbReference>
<dbReference type="EMBL" id="CYRY02024091">
    <property type="protein sequence ID" value="VCW98038.1"/>
    <property type="molecule type" value="Genomic_DNA"/>
</dbReference>
<sequence>MPVAIGGYSNVFEQELWKGQRCLNEPVQPAVRGHFLDAASERILTR</sequence>
<organism evidence="1 2">
    <name type="scientific">Gulo gulo</name>
    <name type="common">Wolverine</name>
    <name type="synonym">Gluton</name>
    <dbReference type="NCBI Taxonomy" id="48420"/>
    <lineage>
        <taxon>Eukaryota</taxon>
        <taxon>Metazoa</taxon>
        <taxon>Chordata</taxon>
        <taxon>Craniata</taxon>
        <taxon>Vertebrata</taxon>
        <taxon>Euteleostomi</taxon>
        <taxon>Mammalia</taxon>
        <taxon>Eutheria</taxon>
        <taxon>Laurasiatheria</taxon>
        <taxon>Carnivora</taxon>
        <taxon>Caniformia</taxon>
        <taxon>Musteloidea</taxon>
        <taxon>Mustelidae</taxon>
        <taxon>Guloninae</taxon>
        <taxon>Gulo</taxon>
    </lineage>
</organism>
<reference evidence="1 2" key="1">
    <citation type="submission" date="2018-10" db="EMBL/GenBank/DDBJ databases">
        <authorList>
            <person name="Ekblom R."/>
            <person name="Jareborg N."/>
        </authorList>
    </citation>
    <scope>NUCLEOTIDE SEQUENCE [LARGE SCALE GENOMIC DNA]</scope>
    <source>
        <tissue evidence="1">Muscle</tissue>
    </source>
</reference>
<dbReference type="AlphaFoldDB" id="A0A9X9LWF7"/>
<name>A0A9X9LWF7_GULGU</name>
<evidence type="ECO:0000313" key="1">
    <source>
        <dbReference type="EMBL" id="VCW98038.1"/>
    </source>
</evidence>
<proteinExistence type="predicted"/>
<keyword evidence="2" id="KW-1185">Reference proteome</keyword>
<comment type="caution">
    <text evidence="1">The sequence shown here is derived from an EMBL/GenBank/DDBJ whole genome shotgun (WGS) entry which is preliminary data.</text>
</comment>
<feature type="non-terminal residue" evidence="1">
    <location>
        <position position="1"/>
    </location>
</feature>
<protein>
    <submittedName>
        <fullName evidence="1">Uncharacterized protein</fullName>
    </submittedName>
</protein>
<gene>
    <name evidence="1" type="ORF">BN2614_LOCUS2</name>
</gene>
<evidence type="ECO:0000313" key="2">
    <source>
        <dbReference type="Proteomes" id="UP000269945"/>
    </source>
</evidence>
<accession>A0A9X9LWF7</accession>